<feature type="domain" description="Response regulatory" evidence="2">
    <location>
        <begin position="1"/>
        <end position="49"/>
    </location>
</feature>
<dbReference type="AlphaFoldDB" id="A0A5C6M7G5"/>
<evidence type="ECO:0000259" key="2">
    <source>
        <dbReference type="PROSITE" id="PS50110"/>
    </source>
</evidence>
<sequence length="49" mass="5584">AYDVVLIDIRLSDANGYECFRRLREINTAVPIIMMTSRLGCENFPHGVI</sequence>
<dbReference type="GO" id="GO:0000160">
    <property type="term" value="P:phosphorelay signal transduction system"/>
    <property type="evidence" value="ECO:0007669"/>
    <property type="project" value="InterPro"/>
</dbReference>
<dbReference type="InterPro" id="IPR001789">
    <property type="entry name" value="Sig_transdc_resp-reg_receiver"/>
</dbReference>
<dbReference type="CDD" id="cd00156">
    <property type="entry name" value="REC"/>
    <property type="match status" value="1"/>
</dbReference>
<reference evidence="3 4" key="2">
    <citation type="submission" date="2019-08" db="EMBL/GenBank/DDBJ databases">
        <authorList>
            <person name="Henke P."/>
        </authorList>
    </citation>
    <scope>NUCLEOTIDE SEQUENCE [LARGE SCALE GENOMIC DNA]</scope>
    <source>
        <strain evidence="3">Phe10_nw2017</strain>
    </source>
</reference>
<dbReference type="Pfam" id="PF00072">
    <property type="entry name" value="Response_reg"/>
    <property type="match status" value="1"/>
</dbReference>
<keyword evidence="1" id="KW-0597">Phosphoprotein</keyword>
<organism evidence="3 4">
    <name type="scientific">Planctomyces bekefii</name>
    <dbReference type="NCBI Taxonomy" id="1653850"/>
    <lineage>
        <taxon>Bacteria</taxon>
        <taxon>Pseudomonadati</taxon>
        <taxon>Planctomycetota</taxon>
        <taxon>Planctomycetia</taxon>
        <taxon>Planctomycetales</taxon>
        <taxon>Planctomycetaceae</taxon>
        <taxon>Planctomyces</taxon>
    </lineage>
</organism>
<keyword evidence="4" id="KW-1185">Reference proteome</keyword>
<dbReference type="Proteomes" id="UP000321083">
    <property type="component" value="Unassembled WGS sequence"/>
</dbReference>
<proteinExistence type="predicted"/>
<dbReference type="EMBL" id="SRHE01000426">
    <property type="protein sequence ID" value="TWW08991.1"/>
    <property type="molecule type" value="Genomic_DNA"/>
</dbReference>
<dbReference type="SUPFAM" id="SSF52172">
    <property type="entry name" value="CheY-like"/>
    <property type="match status" value="1"/>
</dbReference>
<dbReference type="InterPro" id="IPR011006">
    <property type="entry name" value="CheY-like_superfamily"/>
</dbReference>
<feature type="non-terminal residue" evidence="3">
    <location>
        <position position="1"/>
    </location>
</feature>
<dbReference type="Gene3D" id="3.40.50.2300">
    <property type="match status" value="1"/>
</dbReference>
<protein>
    <recommendedName>
        <fullName evidence="2">Response regulatory domain-containing protein</fullName>
    </recommendedName>
</protein>
<comment type="caution">
    <text evidence="3">The sequence shown here is derived from an EMBL/GenBank/DDBJ whole genome shotgun (WGS) entry which is preliminary data.</text>
</comment>
<evidence type="ECO:0000256" key="1">
    <source>
        <dbReference type="PROSITE-ProRule" id="PRU00169"/>
    </source>
</evidence>
<gene>
    <name evidence="3" type="ORF">E3A20_18780</name>
</gene>
<evidence type="ECO:0000313" key="4">
    <source>
        <dbReference type="Proteomes" id="UP000321083"/>
    </source>
</evidence>
<accession>A0A5C6M7G5</accession>
<name>A0A5C6M7G5_9PLAN</name>
<reference evidence="3 4" key="1">
    <citation type="submission" date="2019-08" db="EMBL/GenBank/DDBJ databases">
        <title>100 year-old enigma solved: identification of Planctomyces bekefii, the type genus and species of the phylum Planctomycetes.</title>
        <authorList>
            <person name="Svetlana D.N."/>
            <person name="Overmann J."/>
        </authorList>
    </citation>
    <scope>NUCLEOTIDE SEQUENCE [LARGE SCALE GENOMIC DNA]</scope>
    <source>
        <strain evidence="3">Phe10_nw2017</strain>
    </source>
</reference>
<evidence type="ECO:0000313" key="3">
    <source>
        <dbReference type="EMBL" id="TWW08991.1"/>
    </source>
</evidence>
<dbReference type="PROSITE" id="PS50110">
    <property type="entry name" value="RESPONSE_REGULATORY"/>
    <property type="match status" value="1"/>
</dbReference>
<feature type="modified residue" description="4-aspartylphosphate" evidence="1">
    <location>
        <position position="8"/>
    </location>
</feature>